<dbReference type="PROSITE" id="PS50089">
    <property type="entry name" value="ZF_RING_2"/>
    <property type="match status" value="1"/>
</dbReference>
<dbReference type="EMBL" id="CAJVPS010005932">
    <property type="protein sequence ID" value="CAG8620119.1"/>
    <property type="molecule type" value="Genomic_DNA"/>
</dbReference>
<keyword evidence="1" id="KW-0862">Zinc</keyword>
<gene>
    <name evidence="3" type="ORF">ALEPTO_LOCUS8929</name>
</gene>
<dbReference type="GO" id="GO:0043122">
    <property type="term" value="P:regulation of canonical NF-kappaB signal transduction"/>
    <property type="evidence" value="ECO:0007669"/>
    <property type="project" value="TreeGrafter"/>
</dbReference>
<dbReference type="InterPro" id="IPR001841">
    <property type="entry name" value="Znf_RING"/>
</dbReference>
<protein>
    <submittedName>
        <fullName evidence="3">1579_t:CDS:1</fullName>
    </submittedName>
</protein>
<feature type="domain" description="RING-type" evidence="2">
    <location>
        <begin position="12"/>
        <end position="62"/>
    </location>
</feature>
<feature type="non-terminal residue" evidence="3">
    <location>
        <position position="107"/>
    </location>
</feature>
<dbReference type="InterPro" id="IPR013083">
    <property type="entry name" value="Znf_RING/FYVE/PHD"/>
</dbReference>
<dbReference type="SMART" id="SM00184">
    <property type="entry name" value="RING"/>
    <property type="match status" value="1"/>
</dbReference>
<dbReference type="Proteomes" id="UP000789508">
    <property type="component" value="Unassembled WGS sequence"/>
</dbReference>
<dbReference type="OrthoDB" id="9049620at2759"/>
<reference evidence="3" key="1">
    <citation type="submission" date="2021-06" db="EMBL/GenBank/DDBJ databases">
        <authorList>
            <person name="Kallberg Y."/>
            <person name="Tangrot J."/>
            <person name="Rosling A."/>
        </authorList>
    </citation>
    <scope>NUCLEOTIDE SEQUENCE</scope>
    <source>
        <strain evidence="3">FL130A</strain>
    </source>
</reference>
<dbReference type="Gene3D" id="3.30.40.10">
    <property type="entry name" value="Zinc/RING finger domain, C3HC4 (zinc finger)"/>
    <property type="match status" value="1"/>
</dbReference>
<proteinExistence type="predicted"/>
<organism evidence="3 4">
    <name type="scientific">Ambispora leptoticha</name>
    <dbReference type="NCBI Taxonomy" id="144679"/>
    <lineage>
        <taxon>Eukaryota</taxon>
        <taxon>Fungi</taxon>
        <taxon>Fungi incertae sedis</taxon>
        <taxon>Mucoromycota</taxon>
        <taxon>Glomeromycotina</taxon>
        <taxon>Glomeromycetes</taxon>
        <taxon>Archaeosporales</taxon>
        <taxon>Ambisporaceae</taxon>
        <taxon>Ambispora</taxon>
    </lineage>
</organism>
<dbReference type="PANTHER" id="PTHR10131:SF94">
    <property type="entry name" value="TNF RECEPTOR-ASSOCIATED FACTOR 4"/>
    <property type="match status" value="1"/>
</dbReference>
<evidence type="ECO:0000313" key="3">
    <source>
        <dbReference type="EMBL" id="CAG8620119.1"/>
    </source>
</evidence>
<dbReference type="Pfam" id="PF15227">
    <property type="entry name" value="zf-C3HC4_4"/>
    <property type="match status" value="1"/>
</dbReference>
<evidence type="ECO:0000259" key="2">
    <source>
        <dbReference type="PROSITE" id="PS50089"/>
    </source>
</evidence>
<evidence type="ECO:0000313" key="4">
    <source>
        <dbReference type="Proteomes" id="UP000789508"/>
    </source>
</evidence>
<accession>A0A9N9D2L0</accession>
<dbReference type="PANTHER" id="PTHR10131">
    <property type="entry name" value="TNF RECEPTOR ASSOCIATED FACTOR"/>
    <property type="match status" value="1"/>
</dbReference>
<keyword evidence="1" id="KW-0863">Zinc-finger</keyword>
<evidence type="ECO:0000256" key="1">
    <source>
        <dbReference type="PROSITE-ProRule" id="PRU00175"/>
    </source>
</evidence>
<dbReference type="SUPFAM" id="SSF57850">
    <property type="entry name" value="RING/U-box"/>
    <property type="match status" value="1"/>
</dbReference>
<sequence length="107" mass="12075">MFIDPVPDGYLCAICLDVLQEPTFVECVQEHVFCKSCIYELIRSSYSRLTSSNGTISCPTCRERVNTSNLRVSKFVKRLVGNLNVRCANQGCDWVGSCMDQGRHETM</sequence>
<dbReference type="GO" id="GO:0008270">
    <property type="term" value="F:zinc ion binding"/>
    <property type="evidence" value="ECO:0007669"/>
    <property type="project" value="UniProtKB-KW"/>
</dbReference>
<comment type="caution">
    <text evidence="3">The sequence shown here is derived from an EMBL/GenBank/DDBJ whole genome shotgun (WGS) entry which is preliminary data.</text>
</comment>
<dbReference type="AlphaFoldDB" id="A0A9N9D2L0"/>
<name>A0A9N9D2L0_9GLOM</name>
<keyword evidence="1" id="KW-0479">Metal-binding</keyword>
<keyword evidence="4" id="KW-1185">Reference proteome</keyword>